<keyword evidence="9" id="KW-0472">Membrane</keyword>
<organism evidence="11 12">
    <name type="scientific">Ohessyouella blattaphilus</name>
    <dbReference type="NCBI Taxonomy" id="2949333"/>
    <lineage>
        <taxon>Bacteria</taxon>
        <taxon>Bacillati</taxon>
        <taxon>Bacillota</taxon>
        <taxon>Clostridia</taxon>
        <taxon>Lachnospirales</taxon>
        <taxon>Lachnospiraceae</taxon>
        <taxon>Ohessyouella</taxon>
    </lineage>
</organism>
<accession>A0ABT1EIN3</accession>
<comment type="subcellular location">
    <subcellularLocation>
        <location evidence="1">Cell membrane</location>
        <topology evidence="1">Peripheral membrane protein</topology>
    </subcellularLocation>
</comment>
<evidence type="ECO:0000256" key="4">
    <source>
        <dbReference type="ARBA" id="ARBA00022496"/>
    </source>
</evidence>
<evidence type="ECO:0000259" key="10">
    <source>
        <dbReference type="PROSITE" id="PS50893"/>
    </source>
</evidence>
<evidence type="ECO:0000313" key="12">
    <source>
        <dbReference type="Proteomes" id="UP001523565"/>
    </source>
</evidence>
<dbReference type="Pfam" id="PF00005">
    <property type="entry name" value="ABC_tran"/>
    <property type="match status" value="1"/>
</dbReference>
<evidence type="ECO:0000256" key="6">
    <source>
        <dbReference type="ARBA" id="ARBA00022840"/>
    </source>
</evidence>
<dbReference type="CDD" id="cd03214">
    <property type="entry name" value="ABC_Iron-Siderophores_B12_Hemin"/>
    <property type="match status" value="1"/>
</dbReference>
<dbReference type="PANTHER" id="PTHR42771">
    <property type="entry name" value="IRON(3+)-HYDROXAMATE IMPORT ATP-BINDING PROTEIN FHUC"/>
    <property type="match status" value="1"/>
</dbReference>
<evidence type="ECO:0000256" key="7">
    <source>
        <dbReference type="ARBA" id="ARBA00023004"/>
    </source>
</evidence>
<keyword evidence="4" id="KW-0410">Iron transport</keyword>
<dbReference type="EMBL" id="JAMZFV010000004">
    <property type="protein sequence ID" value="MCP1109546.1"/>
    <property type="molecule type" value="Genomic_DNA"/>
</dbReference>
<proteinExistence type="predicted"/>
<evidence type="ECO:0000256" key="2">
    <source>
        <dbReference type="ARBA" id="ARBA00022448"/>
    </source>
</evidence>
<dbReference type="GO" id="GO:0005524">
    <property type="term" value="F:ATP binding"/>
    <property type="evidence" value="ECO:0007669"/>
    <property type="project" value="UniProtKB-KW"/>
</dbReference>
<keyword evidence="6 11" id="KW-0067">ATP-binding</keyword>
<protein>
    <submittedName>
        <fullName evidence="11">ABC transporter ATP-binding protein</fullName>
    </submittedName>
</protein>
<dbReference type="InterPro" id="IPR003439">
    <property type="entry name" value="ABC_transporter-like_ATP-bd"/>
</dbReference>
<dbReference type="SMART" id="SM00382">
    <property type="entry name" value="AAA"/>
    <property type="match status" value="1"/>
</dbReference>
<dbReference type="Gene3D" id="3.40.50.300">
    <property type="entry name" value="P-loop containing nucleotide triphosphate hydrolases"/>
    <property type="match status" value="1"/>
</dbReference>
<dbReference type="InterPro" id="IPR027417">
    <property type="entry name" value="P-loop_NTPase"/>
</dbReference>
<keyword evidence="2" id="KW-0813">Transport</keyword>
<sequence>MITLENVSVSLEQKTILKGLSLTTSRLGFTVIIGRNGSGKSTLLKAIAGLLEYQGSIKIDNKEIKKLPRKERAQQLSLLPQQRPLPDIDVETLVSHGRFPYLGFGKQMSAEDRQIVEEALIRADVSDLRYRRMRSLSGGERQRVYIAMMIAQDTKYLLLDEPTTFLDVEYQLEVMNLLKSLQEEGKHIIMVAHDLPQAFSFAEEVVVLADGELICQGRSEEIYNNSALKEVFSVRLCPQVGEKGLYKYQLEK</sequence>
<dbReference type="InterPro" id="IPR003593">
    <property type="entry name" value="AAA+_ATPase"/>
</dbReference>
<evidence type="ECO:0000256" key="3">
    <source>
        <dbReference type="ARBA" id="ARBA00022475"/>
    </source>
</evidence>
<dbReference type="RefSeq" id="WP_262068450.1">
    <property type="nucleotide sequence ID" value="NZ_JAMXOC010000004.1"/>
</dbReference>
<dbReference type="PROSITE" id="PS50893">
    <property type="entry name" value="ABC_TRANSPORTER_2"/>
    <property type="match status" value="1"/>
</dbReference>
<evidence type="ECO:0000313" key="11">
    <source>
        <dbReference type="EMBL" id="MCP1109546.1"/>
    </source>
</evidence>
<feature type="domain" description="ABC transporter" evidence="10">
    <location>
        <begin position="2"/>
        <end position="235"/>
    </location>
</feature>
<evidence type="ECO:0000256" key="5">
    <source>
        <dbReference type="ARBA" id="ARBA00022741"/>
    </source>
</evidence>
<evidence type="ECO:0000256" key="8">
    <source>
        <dbReference type="ARBA" id="ARBA00023065"/>
    </source>
</evidence>
<dbReference type="PANTHER" id="PTHR42771:SF2">
    <property type="entry name" value="IRON(3+)-HYDROXAMATE IMPORT ATP-BINDING PROTEIN FHUC"/>
    <property type="match status" value="1"/>
</dbReference>
<evidence type="ECO:0000256" key="9">
    <source>
        <dbReference type="ARBA" id="ARBA00023136"/>
    </source>
</evidence>
<keyword evidence="8" id="KW-0406">Ion transport</keyword>
<dbReference type="SUPFAM" id="SSF52540">
    <property type="entry name" value="P-loop containing nucleoside triphosphate hydrolases"/>
    <property type="match status" value="1"/>
</dbReference>
<name>A0ABT1EIN3_9FIRM</name>
<keyword evidence="3" id="KW-1003">Cell membrane</keyword>
<keyword evidence="12" id="KW-1185">Reference proteome</keyword>
<gene>
    <name evidence="11" type="ORF">NK118_04685</name>
</gene>
<keyword evidence="5" id="KW-0547">Nucleotide-binding</keyword>
<keyword evidence="7" id="KW-0408">Iron</keyword>
<dbReference type="InterPro" id="IPR051535">
    <property type="entry name" value="Siderophore_ABC-ATPase"/>
</dbReference>
<reference evidence="11 12" key="1">
    <citation type="journal article" date="2022" name="Genome Biol. Evol.">
        <title>Host diet, physiology and behaviors set the stage for Lachnospiraceae cladogenesis.</title>
        <authorList>
            <person name="Vera-Ponce De Leon A."/>
            <person name="Schneider M."/>
            <person name="Jahnes B.C."/>
            <person name="Sadowski V."/>
            <person name="Camuy-Velez L.A."/>
            <person name="Duan J."/>
            <person name="Sabree Z.L."/>
        </authorList>
    </citation>
    <scope>NUCLEOTIDE SEQUENCE [LARGE SCALE GENOMIC DNA]</scope>
    <source>
        <strain evidence="11 12">PAL227</strain>
    </source>
</reference>
<evidence type="ECO:0000256" key="1">
    <source>
        <dbReference type="ARBA" id="ARBA00004202"/>
    </source>
</evidence>
<comment type="caution">
    <text evidence="11">The sequence shown here is derived from an EMBL/GenBank/DDBJ whole genome shotgun (WGS) entry which is preliminary data.</text>
</comment>
<dbReference type="Proteomes" id="UP001523565">
    <property type="component" value="Unassembled WGS sequence"/>
</dbReference>